<evidence type="ECO:0000259" key="7">
    <source>
        <dbReference type="SMART" id="SM00962"/>
    </source>
</evidence>
<keyword evidence="3" id="KW-0547">Nucleotide-binding</keyword>
<comment type="subcellular location">
    <subcellularLocation>
        <location evidence="1">Cell membrane</location>
        <topology evidence="1">Peripheral membrane protein</topology>
        <orientation evidence="1">Cytoplasmic side</orientation>
    </subcellularLocation>
</comment>
<dbReference type="Pfam" id="PF00448">
    <property type="entry name" value="SRP54"/>
    <property type="match status" value="1"/>
</dbReference>
<comment type="similarity">
    <text evidence="2">Belongs to the GTP-binding SRP family.</text>
</comment>
<dbReference type="EMBL" id="FZQA01000005">
    <property type="protein sequence ID" value="SNT74555.1"/>
    <property type="molecule type" value="Genomic_DNA"/>
</dbReference>
<organism evidence="8 9">
    <name type="scientific">Amphiplicatus metriothermophilus</name>
    <dbReference type="NCBI Taxonomy" id="1519374"/>
    <lineage>
        <taxon>Bacteria</taxon>
        <taxon>Pseudomonadati</taxon>
        <taxon>Pseudomonadota</taxon>
        <taxon>Alphaproteobacteria</taxon>
        <taxon>Parvularculales</taxon>
        <taxon>Parvularculaceae</taxon>
        <taxon>Amphiplicatus</taxon>
    </lineage>
</organism>
<dbReference type="RefSeq" id="WP_089412700.1">
    <property type="nucleotide sequence ID" value="NZ_FZQA01000005.1"/>
</dbReference>
<dbReference type="GO" id="GO:0005525">
    <property type="term" value="F:GTP binding"/>
    <property type="evidence" value="ECO:0007669"/>
    <property type="project" value="UniProtKB-KW"/>
</dbReference>
<dbReference type="GO" id="GO:0005047">
    <property type="term" value="F:signal recognition particle binding"/>
    <property type="evidence" value="ECO:0007669"/>
    <property type="project" value="TreeGrafter"/>
</dbReference>
<dbReference type="AlphaFoldDB" id="A0A239PWC8"/>
<protein>
    <submittedName>
        <fullName evidence="8">Flagellar biosynthesis protein FlhF</fullName>
    </submittedName>
</protein>
<proteinExistence type="inferred from homology"/>
<keyword evidence="9" id="KW-1185">Reference proteome</keyword>
<evidence type="ECO:0000256" key="3">
    <source>
        <dbReference type="ARBA" id="ARBA00022741"/>
    </source>
</evidence>
<feature type="compositionally biased region" description="Low complexity" evidence="6">
    <location>
        <begin position="45"/>
        <end position="56"/>
    </location>
</feature>
<dbReference type="PANTHER" id="PTHR43134:SF3">
    <property type="entry name" value="FLAGELLAR BIOSYNTHESIS PROTEIN FLHF"/>
    <property type="match status" value="1"/>
</dbReference>
<evidence type="ECO:0000256" key="4">
    <source>
        <dbReference type="ARBA" id="ARBA00023134"/>
    </source>
</evidence>
<accession>A0A239PWC8</accession>
<dbReference type="SUPFAM" id="SSF52540">
    <property type="entry name" value="P-loop containing nucleoside triphosphate hydrolases"/>
    <property type="match status" value="1"/>
</dbReference>
<dbReference type="InterPro" id="IPR000897">
    <property type="entry name" value="SRP54_GTPase_dom"/>
</dbReference>
<dbReference type="GO" id="GO:0006614">
    <property type="term" value="P:SRP-dependent cotranslational protein targeting to membrane"/>
    <property type="evidence" value="ECO:0007669"/>
    <property type="project" value="InterPro"/>
</dbReference>
<dbReference type="SMART" id="SM00962">
    <property type="entry name" value="SRP54"/>
    <property type="match status" value="1"/>
</dbReference>
<gene>
    <name evidence="8" type="ORF">SAMN06297382_2242</name>
</gene>
<dbReference type="InterPro" id="IPR027417">
    <property type="entry name" value="P-loop_NTPase"/>
</dbReference>
<dbReference type="Proteomes" id="UP000198346">
    <property type="component" value="Unassembled WGS sequence"/>
</dbReference>
<keyword evidence="4" id="KW-0342">GTP-binding</keyword>
<keyword evidence="5" id="KW-0472">Membrane</keyword>
<keyword evidence="8" id="KW-0969">Cilium</keyword>
<dbReference type="Gene3D" id="3.40.50.300">
    <property type="entry name" value="P-loop containing nucleotide triphosphate hydrolases"/>
    <property type="match status" value="1"/>
</dbReference>
<dbReference type="OrthoDB" id="9778554at2"/>
<keyword evidence="8" id="KW-0282">Flagellum</keyword>
<evidence type="ECO:0000256" key="1">
    <source>
        <dbReference type="ARBA" id="ARBA00004413"/>
    </source>
</evidence>
<evidence type="ECO:0000256" key="5">
    <source>
        <dbReference type="ARBA" id="ARBA00023136"/>
    </source>
</evidence>
<evidence type="ECO:0000313" key="8">
    <source>
        <dbReference type="EMBL" id="SNT74555.1"/>
    </source>
</evidence>
<evidence type="ECO:0000313" key="9">
    <source>
        <dbReference type="Proteomes" id="UP000198346"/>
    </source>
</evidence>
<reference evidence="8 9" key="1">
    <citation type="submission" date="2017-07" db="EMBL/GenBank/DDBJ databases">
        <authorList>
            <person name="Sun Z.S."/>
            <person name="Albrecht U."/>
            <person name="Echele G."/>
            <person name="Lee C.C."/>
        </authorList>
    </citation>
    <scope>NUCLEOTIDE SEQUENCE [LARGE SCALE GENOMIC DNA]</scope>
    <source>
        <strain evidence="8 9">CGMCC 1.12710</strain>
    </source>
</reference>
<sequence>MMKFIASSLDAAKAKARRALGENAVIIATRNLPSGDVEVSASDRPAPAVPVEPATPGFADETRHAIAEARARPAAGARLNETLEQRFAEDALARLRGELTRSRPPAPQLDLSDRIAQGMSDLLRPHGIGEALLAALVDGARGARIEDDLYRMEAAFASVFTFAPIRFSGAAPLMLVGPTGAGKTSSAARLAARAIAQGQSAFIMTADAARAGAVEQLKTYSDALGADYYIVETPFDVDQALKARAPTGAILLDTPGVSPFDPGDVAALRSFQEACRAEPVLVLPASGDAAEFRDWAQAFREFGVRRVIVTKFDASKRVGAALDAVHAAGLGLAHFSETPFISDGLIDANADFLARRLLASRPGRIA</sequence>
<dbReference type="PANTHER" id="PTHR43134">
    <property type="entry name" value="SIGNAL RECOGNITION PARTICLE RECEPTOR SUBUNIT ALPHA"/>
    <property type="match status" value="1"/>
</dbReference>
<keyword evidence="8" id="KW-0966">Cell projection</keyword>
<dbReference type="GO" id="GO:0005886">
    <property type="term" value="C:plasma membrane"/>
    <property type="evidence" value="ECO:0007669"/>
    <property type="project" value="UniProtKB-SubCell"/>
</dbReference>
<evidence type="ECO:0000256" key="2">
    <source>
        <dbReference type="ARBA" id="ARBA00008531"/>
    </source>
</evidence>
<evidence type="ECO:0000256" key="6">
    <source>
        <dbReference type="SAM" id="MobiDB-lite"/>
    </source>
</evidence>
<feature type="domain" description="SRP54-type proteins GTP-binding" evidence="7">
    <location>
        <begin position="170"/>
        <end position="359"/>
    </location>
</feature>
<name>A0A239PWC8_9PROT</name>
<feature type="region of interest" description="Disordered" evidence="6">
    <location>
        <begin position="36"/>
        <end position="57"/>
    </location>
</feature>
<dbReference type="GO" id="GO:0003924">
    <property type="term" value="F:GTPase activity"/>
    <property type="evidence" value="ECO:0007669"/>
    <property type="project" value="TreeGrafter"/>
</dbReference>